<sequence>MTDATTAVVALLPDAEPLLDQVRAIAPELVRPLPAHVSLLYPGPEFTTEVVADLRAVAAELPQEVELRELMLGEEGFLGIAVPELDTPIRQLRRRYPHLVPYDGRFGADPPAHLTLALGADEAQLTQVHQFITRELPRRSRLAGPHLLRRTEQGWQPFTAH</sequence>
<evidence type="ECO:0008006" key="3">
    <source>
        <dbReference type="Google" id="ProtNLM"/>
    </source>
</evidence>
<geneLocation type="plasmid" evidence="2">
    <name>ppmurdsm45305</name>
</geneLocation>
<keyword evidence="1" id="KW-0614">Plasmid</keyword>
<dbReference type="Proteomes" id="UP000249915">
    <property type="component" value="Plasmid pPmurDSM45305"/>
</dbReference>
<evidence type="ECO:0000313" key="1">
    <source>
        <dbReference type="EMBL" id="PXY16642.1"/>
    </source>
</evidence>
<gene>
    <name evidence="1" type="ORF">BAY60_36030</name>
</gene>
<organism evidence="1 2">
    <name type="scientific">Prauserella muralis</name>
    <dbReference type="NCBI Taxonomy" id="588067"/>
    <lineage>
        <taxon>Bacteria</taxon>
        <taxon>Bacillati</taxon>
        <taxon>Actinomycetota</taxon>
        <taxon>Actinomycetes</taxon>
        <taxon>Pseudonocardiales</taxon>
        <taxon>Pseudonocardiaceae</taxon>
        <taxon>Prauserella</taxon>
    </lineage>
</organism>
<protein>
    <recommendedName>
        <fullName evidence="3">2'-5' RNA ligase</fullName>
    </recommendedName>
</protein>
<comment type="caution">
    <text evidence="1">The sequence shown here is derived from an EMBL/GenBank/DDBJ whole genome shotgun (WGS) entry which is preliminary data.</text>
</comment>
<accession>A0A2V4AC03</accession>
<keyword evidence="2" id="KW-1185">Reference proteome</keyword>
<name>A0A2V4AC03_9PSEU</name>
<evidence type="ECO:0000313" key="2">
    <source>
        <dbReference type="Proteomes" id="UP000249915"/>
    </source>
</evidence>
<reference evidence="1 2" key="1">
    <citation type="submission" date="2016-07" db="EMBL/GenBank/DDBJ databases">
        <title>Draft genome sequence of Prauserella muralis DSM 45305, isolated from a mould-covered wall in an indoor environment.</title>
        <authorList>
            <person name="Ruckert C."/>
            <person name="Albersmeier A."/>
            <person name="Jiang C.-L."/>
            <person name="Jiang Y."/>
            <person name="Kalinowski J."/>
            <person name="Schneider O."/>
            <person name="Winkler A."/>
            <person name="Zotchev S.B."/>
        </authorList>
    </citation>
    <scope>NUCLEOTIDE SEQUENCE [LARGE SCALE GENOMIC DNA]</scope>
    <source>
        <strain evidence="1 2">DSM 45305</strain>
        <plasmid evidence="2">ppmurdsm45305</plasmid>
    </source>
</reference>
<dbReference type="Pfam" id="PF13563">
    <property type="entry name" value="2_5_RNA_ligase2"/>
    <property type="match status" value="1"/>
</dbReference>
<proteinExistence type="predicted"/>
<dbReference type="EMBL" id="MASW01000024">
    <property type="protein sequence ID" value="PXY16642.1"/>
    <property type="molecule type" value="Genomic_DNA"/>
</dbReference>
<dbReference type="AlphaFoldDB" id="A0A2V4AC03"/>